<accession>E6X2Y1</accession>
<dbReference type="RefSeq" id="WP_013554949.1">
    <property type="nucleotide sequence ID" value="NC_014935.1"/>
</dbReference>
<dbReference type="Proteomes" id="UP000008633">
    <property type="component" value="Chromosome"/>
</dbReference>
<dbReference type="PANTHER" id="PTHR11527">
    <property type="entry name" value="HEAT-SHOCK PROTEIN 20 FAMILY MEMBER"/>
    <property type="match status" value="1"/>
</dbReference>
<dbReference type="KEGG" id="nsa:Nitsa_2022"/>
<dbReference type="HOGENOM" id="CLU_046737_12_1_7"/>
<proteinExistence type="inferred from homology"/>
<evidence type="ECO:0000313" key="5">
    <source>
        <dbReference type="Proteomes" id="UP000008633"/>
    </source>
</evidence>
<dbReference type="OrthoDB" id="9811615at2"/>
<dbReference type="CDD" id="cd06464">
    <property type="entry name" value="ACD_sHsps-like"/>
    <property type="match status" value="1"/>
</dbReference>
<evidence type="ECO:0000256" key="1">
    <source>
        <dbReference type="PROSITE-ProRule" id="PRU00285"/>
    </source>
</evidence>
<reference evidence="5" key="2">
    <citation type="submission" date="2011-01" db="EMBL/GenBank/DDBJ databases">
        <title>The complete genome of Nitratifractor salsuginis DSM 16511.</title>
        <authorList>
            <consortium name="US DOE Joint Genome Institute (JGI-PGF)"/>
            <person name="Lucas S."/>
            <person name="Copeland A."/>
            <person name="Lapidus A."/>
            <person name="Bruce D."/>
            <person name="Goodwin L."/>
            <person name="Pitluck S."/>
            <person name="Kyrpides N."/>
            <person name="Mavromatis K."/>
            <person name="Ivanova N."/>
            <person name="Mikhailova N."/>
            <person name="Zeytun A."/>
            <person name="Detter J.C."/>
            <person name="Tapia R."/>
            <person name="Han C."/>
            <person name="Land M."/>
            <person name="Hauser L."/>
            <person name="Markowitz V."/>
            <person name="Cheng J.-F."/>
            <person name="Hugenholtz P."/>
            <person name="Woyke T."/>
            <person name="Wu D."/>
            <person name="Tindall B."/>
            <person name="Schuetze A."/>
            <person name="Brambilla E."/>
            <person name="Klenk H.-P."/>
            <person name="Eisen J.A."/>
        </authorList>
    </citation>
    <scope>NUCLEOTIDE SEQUENCE [LARGE SCALE GENOMIC DNA]</scope>
    <source>
        <strain evidence="5">DSM 16511 / JCM 12458 / E9I37-1</strain>
    </source>
</reference>
<keyword evidence="4" id="KW-0346">Stress response</keyword>
<dbReference type="Gene3D" id="2.60.40.790">
    <property type="match status" value="1"/>
</dbReference>
<dbReference type="SUPFAM" id="SSF49764">
    <property type="entry name" value="HSP20-like chaperones"/>
    <property type="match status" value="1"/>
</dbReference>
<organism evidence="4 5">
    <name type="scientific">Nitratifractor salsuginis (strain DSM 16511 / JCM 12458 / E9I37-1)</name>
    <dbReference type="NCBI Taxonomy" id="749222"/>
    <lineage>
        <taxon>Bacteria</taxon>
        <taxon>Pseudomonadati</taxon>
        <taxon>Campylobacterota</taxon>
        <taxon>Epsilonproteobacteria</taxon>
        <taxon>Campylobacterales</taxon>
        <taxon>Sulfurovaceae</taxon>
        <taxon>Nitratifractor</taxon>
    </lineage>
</organism>
<dbReference type="AlphaFoldDB" id="E6X2Y1"/>
<comment type="similarity">
    <text evidence="1 2">Belongs to the small heat shock protein (HSP20) family.</text>
</comment>
<dbReference type="Pfam" id="PF00011">
    <property type="entry name" value="HSP20"/>
    <property type="match status" value="1"/>
</dbReference>
<dbReference type="InterPro" id="IPR031107">
    <property type="entry name" value="Small_HSP"/>
</dbReference>
<dbReference type="STRING" id="749222.Nitsa_2022"/>
<dbReference type="EMBL" id="CP002452">
    <property type="protein sequence ID" value="ADV47264.1"/>
    <property type="molecule type" value="Genomic_DNA"/>
</dbReference>
<evidence type="ECO:0000313" key="4">
    <source>
        <dbReference type="EMBL" id="ADV47264.1"/>
    </source>
</evidence>
<evidence type="ECO:0000256" key="2">
    <source>
        <dbReference type="RuleBase" id="RU003616"/>
    </source>
</evidence>
<evidence type="ECO:0000259" key="3">
    <source>
        <dbReference type="PROSITE" id="PS01031"/>
    </source>
</evidence>
<dbReference type="InterPro" id="IPR008978">
    <property type="entry name" value="HSP20-like_chaperone"/>
</dbReference>
<dbReference type="eggNOG" id="COG0071">
    <property type="taxonomic scope" value="Bacteria"/>
</dbReference>
<sequence>MSEVKKKNEIQNVEKKVEEGVVEVGKKFKEALSNVARHLPKANLSRSPKKDSFTIEVDLPGVKKEDINVSIEGDYLIVTAERKMKEEVKKEDYYLMESAFGKYTRTFYLPEDIDRDSIDAKYEDGRLIITFEKVASKKRRDIAVK</sequence>
<dbReference type="PROSITE" id="PS01031">
    <property type="entry name" value="SHSP"/>
    <property type="match status" value="1"/>
</dbReference>
<feature type="domain" description="SHSP" evidence="3">
    <location>
        <begin position="35"/>
        <end position="145"/>
    </location>
</feature>
<name>E6X2Y1_NITSE</name>
<protein>
    <submittedName>
        <fullName evidence="4">Heat shock protein Hsp20</fullName>
    </submittedName>
</protein>
<gene>
    <name evidence="4" type="ordered locus">Nitsa_2022</name>
</gene>
<keyword evidence="5" id="KW-1185">Reference proteome</keyword>
<reference evidence="4 5" key="1">
    <citation type="journal article" date="2011" name="Stand. Genomic Sci.">
        <title>Complete genome sequence of Nitratifractor salsuginis type strain (E9I37-1).</title>
        <authorList>
            <person name="Anderson I."/>
            <person name="Sikorski J."/>
            <person name="Zeytun A."/>
            <person name="Nolan M."/>
            <person name="Lapidus A."/>
            <person name="Lucas S."/>
            <person name="Hammon N."/>
            <person name="Deshpande S."/>
            <person name="Cheng J.F."/>
            <person name="Tapia R."/>
            <person name="Han C."/>
            <person name="Goodwin L."/>
            <person name="Pitluck S."/>
            <person name="Liolios K."/>
            <person name="Pagani I."/>
            <person name="Ivanova N."/>
            <person name="Huntemann M."/>
            <person name="Mavromatis K."/>
            <person name="Ovchinikova G."/>
            <person name="Pati A."/>
            <person name="Chen A."/>
            <person name="Palaniappan K."/>
            <person name="Land M."/>
            <person name="Hauser L."/>
            <person name="Brambilla E.M."/>
            <person name="Ngatchou-Djao O.D."/>
            <person name="Rohde M."/>
            <person name="Tindall B.J."/>
            <person name="Goker M."/>
            <person name="Detter J.C."/>
            <person name="Woyke T."/>
            <person name="Bristow J."/>
            <person name="Eisen J.A."/>
            <person name="Markowitz V."/>
            <person name="Hugenholtz P."/>
            <person name="Klenk H.P."/>
            <person name="Kyrpides N.C."/>
        </authorList>
    </citation>
    <scope>NUCLEOTIDE SEQUENCE [LARGE SCALE GENOMIC DNA]</scope>
    <source>
        <strain evidence="5">DSM 16511 / JCM 12458 / E9I37-1</strain>
    </source>
</reference>
<dbReference type="InterPro" id="IPR002068">
    <property type="entry name" value="A-crystallin/Hsp20_dom"/>
</dbReference>